<dbReference type="EMBL" id="NCVQ01000050">
    <property type="protein sequence ID" value="PWZ04706.1"/>
    <property type="molecule type" value="Genomic_DNA"/>
</dbReference>
<evidence type="ECO:0000313" key="4">
    <source>
        <dbReference type="Proteomes" id="UP000251960"/>
    </source>
</evidence>
<dbReference type="InterPro" id="IPR057352">
    <property type="entry name" value="TPR_TmcB/C"/>
</dbReference>
<dbReference type="InterPro" id="IPR029063">
    <property type="entry name" value="SAM-dependent_MTases_sf"/>
</dbReference>
<dbReference type="PANTHER" id="PTHR26312">
    <property type="entry name" value="TETRATRICOPEPTIDE REPEAT PROTEIN 5"/>
    <property type="match status" value="1"/>
</dbReference>
<organism evidence="3 4">
    <name type="scientific">Zea mays</name>
    <name type="common">Maize</name>
    <dbReference type="NCBI Taxonomy" id="4577"/>
    <lineage>
        <taxon>Eukaryota</taxon>
        <taxon>Viridiplantae</taxon>
        <taxon>Streptophyta</taxon>
        <taxon>Embryophyta</taxon>
        <taxon>Tracheophyta</taxon>
        <taxon>Spermatophyta</taxon>
        <taxon>Magnoliopsida</taxon>
        <taxon>Liliopsida</taxon>
        <taxon>Poales</taxon>
        <taxon>Poaceae</taxon>
        <taxon>PACMAD clade</taxon>
        <taxon>Panicoideae</taxon>
        <taxon>Andropogonodae</taxon>
        <taxon>Andropogoneae</taxon>
        <taxon>Tripsacinae</taxon>
        <taxon>Zea</taxon>
    </lineage>
</organism>
<feature type="compositionally biased region" description="Low complexity" evidence="1">
    <location>
        <begin position="500"/>
        <end position="516"/>
    </location>
</feature>
<comment type="caution">
    <text evidence="3">The sequence shown here is derived from an EMBL/GenBank/DDBJ whole genome shotgun (WGS) entry which is preliminary data.</text>
</comment>
<dbReference type="PANTHER" id="PTHR26312:SF221">
    <property type="entry name" value="OS04G0510600 PROTEIN"/>
    <property type="match status" value="1"/>
</dbReference>
<dbReference type="Gene3D" id="3.40.50.150">
    <property type="entry name" value="Vaccinia Virus protein VP39"/>
    <property type="match status" value="1"/>
</dbReference>
<dbReference type="SUPFAM" id="SSF53335">
    <property type="entry name" value="S-adenosyl-L-methionine-dependent methyltransferases"/>
    <property type="match status" value="1"/>
</dbReference>
<evidence type="ECO:0000259" key="2">
    <source>
        <dbReference type="Pfam" id="PF25474"/>
    </source>
</evidence>
<feature type="domain" description="TmcB/TmcC TPR repeats" evidence="2">
    <location>
        <begin position="564"/>
        <end position="612"/>
    </location>
</feature>
<proteinExistence type="predicted"/>
<evidence type="ECO:0000313" key="3">
    <source>
        <dbReference type="EMBL" id="PWZ04706.1"/>
    </source>
</evidence>
<dbReference type="AlphaFoldDB" id="A0A3L6D7Z4"/>
<dbReference type="SUPFAM" id="SSF48452">
    <property type="entry name" value="TPR-like"/>
    <property type="match status" value="1"/>
</dbReference>
<dbReference type="Gene3D" id="1.25.40.10">
    <property type="entry name" value="Tetratricopeptide repeat domain"/>
    <property type="match status" value="1"/>
</dbReference>
<sequence length="702" mass="75716">MLRAAASRCARGAVRRLSSSAVMEASPVAVGSRWQSLLDEGDWSYHREWWGKEDGPGEGVQTVFRRHSECGNGVVSVSAYPASLPASEHWPAMERWLQESNSRLYPESASSDQFKEQNHKARQMIAKSLLDFKTGVCMHRAVRCQSNAIGVYLIFSDVKSMVSAGLSALSCSSYDLPQAASGQNTMKILCIGHGGGSLPLFLASKFRGATIHIVEIDPVVVSASVESMGFPASPVKGLSPESMLPSDADDLLWGGIHDRIFLHTADAEDFIASDGNEYDIVFIDAYDGDDVFPRKLWDVDGAFMKSLEKRVHPVHGTVVVNLHSDSESEAAEGNADFQSALPMGRHVSQVCRAYMQHFGVAFTAAVPWLCNITLVACRRDLVLGKLLSTSDTVERALGLPFPCLPYIKNGFTMNELGVMQPTGIKDHASCTKEMAGNILQARVGAAAAVLPLFTVLVPMSSQNPDGTSNPGGGGLHTELSFSVYNTFGKGEAVLAPLASPPRSQSQGQEGGRQQPPTVVVQPEHPEVPLFLARGLGIDRIASGFFTAGADFKGCGARMEEQQDEVVAALDAQYKTMVDEQPGNALFLRNYAQFLHEVKGDTARAEEYYSRAMLADPSDGEIMSQYARLVWEVHHDPERCLGYFQKSVQAAPLDSHVLAAYASFLWEQDDDEDCGDQGTAGGAAAQERAAGTGQAMELASAAV</sequence>
<reference evidence="3 4" key="1">
    <citation type="journal article" date="2018" name="Nat. Genet.">
        <title>Extensive intraspecific gene order and gene structural variations between Mo17 and other maize genomes.</title>
        <authorList>
            <person name="Sun S."/>
            <person name="Zhou Y."/>
            <person name="Chen J."/>
            <person name="Shi J."/>
            <person name="Zhao H."/>
            <person name="Zhao H."/>
            <person name="Song W."/>
            <person name="Zhang M."/>
            <person name="Cui Y."/>
            <person name="Dong X."/>
            <person name="Liu H."/>
            <person name="Ma X."/>
            <person name="Jiao Y."/>
            <person name="Wang B."/>
            <person name="Wei X."/>
            <person name="Stein J.C."/>
            <person name="Glaubitz J.C."/>
            <person name="Lu F."/>
            <person name="Yu G."/>
            <person name="Liang C."/>
            <person name="Fengler K."/>
            <person name="Li B."/>
            <person name="Rafalski A."/>
            <person name="Schnable P.S."/>
            <person name="Ware D.H."/>
            <person name="Buckler E.S."/>
            <person name="Lai J."/>
        </authorList>
    </citation>
    <scope>NUCLEOTIDE SEQUENCE [LARGE SCALE GENOMIC DNA]</scope>
    <source>
        <strain evidence="4">cv. Missouri 17</strain>
        <tissue evidence="3">Seedling</tissue>
    </source>
</reference>
<dbReference type="Pfam" id="PF25474">
    <property type="entry name" value="TPR_TmcB"/>
    <property type="match status" value="1"/>
</dbReference>
<name>A0A3L6D7Z4_MAIZE</name>
<dbReference type="Proteomes" id="UP000251960">
    <property type="component" value="Unassembled WGS sequence"/>
</dbReference>
<dbReference type="ExpressionAtlas" id="A0A3L6D7Z4">
    <property type="expression patterns" value="baseline and differential"/>
</dbReference>
<feature type="region of interest" description="Disordered" evidence="1">
    <location>
        <begin position="497"/>
        <end position="519"/>
    </location>
</feature>
<dbReference type="InterPro" id="IPR011990">
    <property type="entry name" value="TPR-like_helical_dom_sf"/>
</dbReference>
<gene>
    <name evidence="3" type="ORF">Zm00014a_017122</name>
</gene>
<evidence type="ECO:0000256" key="1">
    <source>
        <dbReference type="SAM" id="MobiDB-lite"/>
    </source>
</evidence>
<accession>A0A3L6D7Z4</accession>
<protein>
    <recommendedName>
        <fullName evidence="2">TmcB/TmcC TPR repeats domain-containing protein</fullName>
    </recommendedName>
</protein>